<dbReference type="InterPro" id="IPR022398">
    <property type="entry name" value="Peptidase_S8_His-AS"/>
</dbReference>
<keyword evidence="14" id="KW-1185">Reference proteome</keyword>
<evidence type="ECO:0000259" key="11">
    <source>
        <dbReference type="Pfam" id="PF02225"/>
    </source>
</evidence>
<feature type="domain" description="Peptidase S8/S53" evidence="10">
    <location>
        <begin position="161"/>
        <end position="607"/>
    </location>
</feature>
<feature type="active site" description="Charge relay system" evidence="7 8">
    <location>
        <position position="170"/>
    </location>
</feature>
<feature type="active site" description="Charge relay system" evidence="7 8">
    <location>
        <position position="559"/>
    </location>
</feature>
<comment type="caution">
    <text evidence="13">The sequence shown here is derived from an EMBL/GenBank/DDBJ whole genome shotgun (WGS) entry which is preliminary data.</text>
</comment>
<dbReference type="AlphaFoldDB" id="A0A926NCB1"/>
<accession>A0A926NCB1</accession>
<protein>
    <submittedName>
        <fullName evidence="13">S8 family serine peptidase</fullName>
    </submittedName>
</protein>
<evidence type="ECO:0000256" key="3">
    <source>
        <dbReference type="ARBA" id="ARBA00022670"/>
    </source>
</evidence>
<keyword evidence="2" id="KW-0964">Secreted</keyword>
<organism evidence="13 14">
    <name type="scientific">Polycladospora coralii</name>
    <dbReference type="NCBI Taxonomy" id="2771432"/>
    <lineage>
        <taxon>Bacteria</taxon>
        <taxon>Bacillati</taxon>
        <taxon>Bacillota</taxon>
        <taxon>Bacilli</taxon>
        <taxon>Bacillales</taxon>
        <taxon>Thermoactinomycetaceae</taxon>
        <taxon>Polycladospora</taxon>
    </lineage>
</organism>
<gene>
    <name evidence="13" type="ORF">IC620_14895</name>
</gene>
<dbReference type="SUPFAM" id="SSF52743">
    <property type="entry name" value="Subtilisin-like"/>
    <property type="match status" value="1"/>
</dbReference>
<evidence type="ECO:0000259" key="10">
    <source>
        <dbReference type="Pfam" id="PF00082"/>
    </source>
</evidence>
<evidence type="ECO:0000256" key="1">
    <source>
        <dbReference type="ARBA" id="ARBA00011073"/>
    </source>
</evidence>
<dbReference type="InterPro" id="IPR023827">
    <property type="entry name" value="Peptidase_S8_Asp-AS"/>
</dbReference>
<dbReference type="PANTHER" id="PTHR10795">
    <property type="entry name" value="PROPROTEIN CONVERTASE SUBTILISIN/KEXIN"/>
    <property type="match status" value="1"/>
</dbReference>
<dbReference type="InterPro" id="IPR003137">
    <property type="entry name" value="PA_domain"/>
</dbReference>
<dbReference type="InterPro" id="IPR036852">
    <property type="entry name" value="Peptidase_S8/S53_dom_sf"/>
</dbReference>
<keyword evidence="4" id="KW-0732">Signal</keyword>
<sequence length="720" mass="77337">MRKIGVIALSAVLMTAIVLSGVPLRAVAAIDQDKYYFVQLDHLPVASYEGDVQGYQATKISTNERLDVNEDSVKKYRSYLERKRTELKAYIQKNVKGSKIVAEYSLTFNGIAVKANAEEAKALQNAPDVKRVIESKQYRPLVNKSHAIINNLPMWEAGYDGEDVKVAIIDSGIDQGHPFFNDDSLTMPTGYPKVQKKEWLKYTTNKVIVAKVYSDEADVKYDQPIASQIDEVASEISATPEAIRSHGTHVAGTVAGVKGFQDPTGLVQTKLSGVAPKAYLGNYNVYPCHDCSAESIYIAKAIEDAVEDGMDVANLSLGETADAGYDALIEVVNSASDAGVTLVVSAGNDGPSSTTISSPGQAEKAITVGAVSNSHFFGKLITVMVDGEERVLPVGRSEPGGGIDQKISAPLQVITEKDGLGCEPLNQDLTDKIAVLKRGDCTFMTKMTHAQEKGAVGVILIANTQGAPSNMYVNKSATIPMVMVTKEDGEWILAGQQMTATIDKNETREIDTEQDGLIADFSSRGPTAQYTLKPDVAAVGVNVYSSIVGGGFDSKSGTSMASPHVAGAAALLLQAHPNWQPADIKSALMATAKNPQSKPLPVEVGAGVIDVTAASHAPALAYPSSLSFGKMKAKEKKKMTLTIKNPTDQLMMYHIKSDNDKIVSTSKSVIILGQEKSRTFEVVTEAHEAGEYQGYLTVEVAGGEQESRKEIRIPYYFHTE</sequence>
<dbReference type="RefSeq" id="WP_191142636.1">
    <property type="nucleotide sequence ID" value="NZ_JACXAH010000030.1"/>
</dbReference>
<dbReference type="GO" id="GO:0004252">
    <property type="term" value="F:serine-type endopeptidase activity"/>
    <property type="evidence" value="ECO:0007669"/>
    <property type="project" value="UniProtKB-UniRule"/>
</dbReference>
<evidence type="ECO:0000256" key="2">
    <source>
        <dbReference type="ARBA" id="ARBA00022525"/>
    </source>
</evidence>
<dbReference type="CDD" id="cd07474">
    <property type="entry name" value="Peptidases_S8_subtilisin_Vpr-like"/>
    <property type="match status" value="1"/>
</dbReference>
<keyword evidence="6 8" id="KW-0720">Serine protease</keyword>
<evidence type="ECO:0000256" key="4">
    <source>
        <dbReference type="ARBA" id="ARBA00022729"/>
    </source>
</evidence>
<dbReference type="Pfam" id="PF05922">
    <property type="entry name" value="Inhibitor_I9"/>
    <property type="match status" value="1"/>
</dbReference>
<dbReference type="PROSITE" id="PS00136">
    <property type="entry name" value="SUBTILASE_ASP"/>
    <property type="match status" value="1"/>
</dbReference>
<dbReference type="PROSITE" id="PS00137">
    <property type="entry name" value="SUBTILASE_HIS"/>
    <property type="match status" value="1"/>
</dbReference>
<dbReference type="InterPro" id="IPR000209">
    <property type="entry name" value="Peptidase_S8/S53_dom"/>
</dbReference>
<evidence type="ECO:0000313" key="13">
    <source>
        <dbReference type="EMBL" id="MBD1373632.1"/>
    </source>
</evidence>
<feature type="domain" description="PA" evidence="11">
    <location>
        <begin position="414"/>
        <end position="492"/>
    </location>
</feature>
<evidence type="ECO:0000259" key="12">
    <source>
        <dbReference type="Pfam" id="PF05922"/>
    </source>
</evidence>
<dbReference type="Gene3D" id="3.40.50.200">
    <property type="entry name" value="Peptidase S8/S53 domain"/>
    <property type="match status" value="1"/>
</dbReference>
<dbReference type="SUPFAM" id="SSF52025">
    <property type="entry name" value="PA domain"/>
    <property type="match status" value="1"/>
</dbReference>
<dbReference type="PROSITE" id="PS51892">
    <property type="entry name" value="SUBTILASE"/>
    <property type="match status" value="1"/>
</dbReference>
<evidence type="ECO:0000313" key="14">
    <source>
        <dbReference type="Proteomes" id="UP000661691"/>
    </source>
</evidence>
<dbReference type="InterPro" id="IPR023828">
    <property type="entry name" value="Peptidase_S8_Ser-AS"/>
</dbReference>
<dbReference type="InterPro" id="IPR046450">
    <property type="entry name" value="PA_dom_sf"/>
</dbReference>
<dbReference type="Pfam" id="PF00082">
    <property type="entry name" value="Peptidase_S8"/>
    <property type="match status" value="1"/>
</dbReference>
<dbReference type="InterPro" id="IPR045051">
    <property type="entry name" value="SBT"/>
</dbReference>
<keyword evidence="5 8" id="KW-0378">Hydrolase</keyword>
<dbReference type="Proteomes" id="UP000661691">
    <property type="component" value="Unassembled WGS sequence"/>
</dbReference>
<evidence type="ECO:0000256" key="7">
    <source>
        <dbReference type="PIRSR" id="PIRSR615500-1"/>
    </source>
</evidence>
<dbReference type="InterPro" id="IPR013783">
    <property type="entry name" value="Ig-like_fold"/>
</dbReference>
<name>A0A926NCB1_9BACL</name>
<dbReference type="GO" id="GO:0006508">
    <property type="term" value="P:proteolysis"/>
    <property type="evidence" value="ECO:0007669"/>
    <property type="project" value="UniProtKB-KW"/>
</dbReference>
<dbReference type="EMBL" id="JACXAH010000030">
    <property type="protein sequence ID" value="MBD1373632.1"/>
    <property type="molecule type" value="Genomic_DNA"/>
</dbReference>
<dbReference type="Pfam" id="PF02225">
    <property type="entry name" value="PA"/>
    <property type="match status" value="1"/>
</dbReference>
<dbReference type="PRINTS" id="PR00723">
    <property type="entry name" value="SUBTILISIN"/>
</dbReference>
<dbReference type="InterPro" id="IPR010259">
    <property type="entry name" value="S8pro/Inhibitor_I9"/>
</dbReference>
<dbReference type="InterPro" id="IPR015500">
    <property type="entry name" value="Peptidase_S8_subtilisin-rel"/>
</dbReference>
<proteinExistence type="inferred from homology"/>
<reference evidence="13" key="1">
    <citation type="submission" date="2020-09" db="EMBL/GenBank/DDBJ databases">
        <title>A novel bacterium of genus Hazenella, isolated from South China Sea.</title>
        <authorList>
            <person name="Huang H."/>
            <person name="Mo K."/>
            <person name="Hu Y."/>
        </authorList>
    </citation>
    <scope>NUCLEOTIDE SEQUENCE</scope>
    <source>
        <strain evidence="13">IB182357</strain>
    </source>
</reference>
<dbReference type="InterPro" id="IPR034213">
    <property type="entry name" value="S8_Vpr-like"/>
</dbReference>
<evidence type="ECO:0000256" key="8">
    <source>
        <dbReference type="PROSITE-ProRule" id="PRU01240"/>
    </source>
</evidence>
<feature type="active site" description="Charge relay system" evidence="7 8">
    <location>
        <position position="246"/>
    </location>
</feature>
<dbReference type="Gene3D" id="3.30.70.80">
    <property type="entry name" value="Peptidase S8 propeptide/proteinase inhibitor I9"/>
    <property type="match status" value="1"/>
</dbReference>
<dbReference type="Gene3D" id="3.50.30.30">
    <property type="match status" value="1"/>
</dbReference>
<evidence type="ECO:0000256" key="5">
    <source>
        <dbReference type="ARBA" id="ARBA00022801"/>
    </source>
</evidence>
<comment type="similarity">
    <text evidence="1 8 9">Belongs to the peptidase S8 family.</text>
</comment>
<keyword evidence="3 8" id="KW-0645">Protease</keyword>
<evidence type="ECO:0000256" key="9">
    <source>
        <dbReference type="RuleBase" id="RU003355"/>
    </source>
</evidence>
<dbReference type="PROSITE" id="PS00138">
    <property type="entry name" value="SUBTILASE_SER"/>
    <property type="match status" value="1"/>
</dbReference>
<dbReference type="InterPro" id="IPR037045">
    <property type="entry name" value="S8pro/Inhibitor_I9_sf"/>
</dbReference>
<feature type="domain" description="Inhibitor I9" evidence="12">
    <location>
        <begin position="68"/>
        <end position="139"/>
    </location>
</feature>
<evidence type="ECO:0000256" key="6">
    <source>
        <dbReference type="ARBA" id="ARBA00022825"/>
    </source>
</evidence>
<dbReference type="Gene3D" id="2.60.40.10">
    <property type="entry name" value="Immunoglobulins"/>
    <property type="match status" value="1"/>
</dbReference>